<dbReference type="Proteomes" id="UP000535078">
    <property type="component" value="Unassembled WGS sequence"/>
</dbReference>
<dbReference type="EMBL" id="JAATIT010000002">
    <property type="protein sequence ID" value="NJB89909.1"/>
    <property type="molecule type" value="Genomic_DNA"/>
</dbReference>
<accession>A0A7X5XS03</accession>
<gene>
    <name evidence="1" type="ORF">GGR90_002084</name>
</gene>
<proteinExistence type="predicted"/>
<organism evidence="1 2">
    <name type="scientific">Sphingopyxis italica</name>
    <dbReference type="NCBI Taxonomy" id="1129133"/>
    <lineage>
        <taxon>Bacteria</taxon>
        <taxon>Pseudomonadati</taxon>
        <taxon>Pseudomonadota</taxon>
        <taxon>Alphaproteobacteria</taxon>
        <taxon>Sphingomonadales</taxon>
        <taxon>Sphingomonadaceae</taxon>
        <taxon>Sphingopyxis</taxon>
    </lineage>
</organism>
<dbReference type="AlphaFoldDB" id="A0A7X5XS03"/>
<evidence type="ECO:0000313" key="2">
    <source>
        <dbReference type="Proteomes" id="UP000535078"/>
    </source>
</evidence>
<comment type="caution">
    <text evidence="1">The sequence shown here is derived from an EMBL/GenBank/DDBJ whole genome shotgun (WGS) entry which is preliminary data.</text>
</comment>
<sequence>MNVIDSVRILLIAMLGIVPAGSSDANDRSARSADSIWTHKSSSIALPETIGGLPRQLALTFAPSGPNAHISFGSTHGGDTLSIDIFRNTSGNVPLWFSQAQRSVESLGDYEGAKLAVPPSPFDPPALGSDTGLLAVYDRRPTGKRQSIGVALFSVGDWYVHLRAVSFKRSAGDTAAWMQTAIADMKLPPAPRGKPIRPITACATPLAHPSGRPEDVPAYGLVTLTKREKAPDTRISGSFWCLDSNLGQGRVAYRPTGTNDRYLLATDHVGAALSVRGEAPTGGTPSYYSVVSLRPRTIEVRAMLDRLPAPAHALERKSANQSLRSYNIWPSVQ</sequence>
<protein>
    <submittedName>
        <fullName evidence="1">Uncharacterized protein</fullName>
    </submittedName>
</protein>
<reference evidence="1 2" key="1">
    <citation type="submission" date="2020-03" db="EMBL/GenBank/DDBJ databases">
        <title>Genomic Encyclopedia of Type Strains, Phase IV (KMG-IV): sequencing the most valuable type-strain genomes for metagenomic binning, comparative biology and taxonomic classification.</title>
        <authorList>
            <person name="Goeker M."/>
        </authorList>
    </citation>
    <scope>NUCLEOTIDE SEQUENCE [LARGE SCALE GENOMIC DNA]</scope>
    <source>
        <strain evidence="1 2">DSM 25229</strain>
    </source>
</reference>
<evidence type="ECO:0000313" key="1">
    <source>
        <dbReference type="EMBL" id="NJB89909.1"/>
    </source>
</evidence>
<keyword evidence="2" id="KW-1185">Reference proteome</keyword>
<name>A0A7X5XS03_9SPHN</name>
<dbReference type="RefSeq" id="WP_167921360.1">
    <property type="nucleotide sequence ID" value="NZ_JAATIT010000002.1"/>
</dbReference>